<dbReference type="RefSeq" id="WP_183346828.1">
    <property type="nucleotide sequence ID" value="NZ_BLXY01000002.1"/>
</dbReference>
<dbReference type="InterPro" id="IPR014730">
    <property type="entry name" value="ETF_a/b_N"/>
</dbReference>
<comment type="similarity">
    <text evidence="1">Belongs to the ETF beta-subunit/FixA family.</text>
</comment>
<evidence type="ECO:0000256" key="3">
    <source>
        <dbReference type="ARBA" id="ARBA00022448"/>
    </source>
</evidence>
<dbReference type="InterPro" id="IPR012255">
    <property type="entry name" value="ETF_b"/>
</dbReference>
<dbReference type="Gene3D" id="3.40.50.620">
    <property type="entry name" value="HUPs"/>
    <property type="match status" value="1"/>
</dbReference>
<keyword evidence="3" id="KW-0813">Transport</keyword>
<name>A0A6V8MV04_9BACT</name>
<evidence type="ECO:0000313" key="8">
    <source>
        <dbReference type="Proteomes" id="UP000568888"/>
    </source>
</evidence>
<accession>A0A6V8MV04</accession>
<evidence type="ECO:0000313" key="7">
    <source>
        <dbReference type="EMBL" id="UPU37413.1"/>
    </source>
</evidence>
<evidence type="ECO:0000256" key="1">
    <source>
        <dbReference type="ARBA" id="ARBA00007557"/>
    </source>
</evidence>
<organism evidence="6 8">
    <name type="scientific">Geomonas paludis</name>
    <dbReference type="NCBI Taxonomy" id="2740185"/>
    <lineage>
        <taxon>Bacteria</taxon>
        <taxon>Pseudomonadati</taxon>
        <taxon>Thermodesulfobacteriota</taxon>
        <taxon>Desulfuromonadia</taxon>
        <taxon>Geobacterales</taxon>
        <taxon>Geobacteraceae</taxon>
        <taxon>Geomonas</taxon>
    </lineage>
</organism>
<evidence type="ECO:0000313" key="6">
    <source>
        <dbReference type="EMBL" id="GFO64018.1"/>
    </source>
</evidence>
<proteinExistence type="inferred from homology"/>
<dbReference type="Proteomes" id="UP000568888">
    <property type="component" value="Unassembled WGS sequence"/>
</dbReference>
<dbReference type="CDD" id="cd01714">
    <property type="entry name" value="ETF_beta"/>
    <property type="match status" value="1"/>
</dbReference>
<dbReference type="SMART" id="SM00893">
    <property type="entry name" value="ETF"/>
    <property type="match status" value="1"/>
</dbReference>
<dbReference type="InterPro" id="IPR033948">
    <property type="entry name" value="ETF_beta_N"/>
</dbReference>
<gene>
    <name evidence="6" type="primary">etfB_4</name>
    <name evidence="6" type="ORF">GMPD_19370</name>
    <name evidence="7" type="ORF">M1B72_06820</name>
</gene>
<sequence>MKILVCIKQVPDMESRFRPNGDKTWYDESDLAFRMNEYDEYAVEQAVQLKEQLGGEPEITVLSIGPERTVEAIKKALAMGGDRAVHIRDDRYYQKDPWQIASMIASYAKGEGFDLIFTGMQSQDRGSAQVGVIVAELLGIACATTLVGFSYDGGTITAKRELEGGIKGVAKLKLPALVTCQLGLNTPRYPTLPNIMKAKKKEIASLTPAELSGEAELTATAAIYPPAKKGGGLVLEGEIGIQVDRLMGILKEKTAVLR</sequence>
<evidence type="ECO:0000256" key="2">
    <source>
        <dbReference type="ARBA" id="ARBA00016797"/>
    </source>
</evidence>
<reference evidence="6" key="2">
    <citation type="journal article" date="2021" name="Int. J. Syst. Evol. Microbiol.">
        <title>Geomonas silvestris sp. nov., Geomonas paludis sp. nov. and Geomonas limicola sp. nov., isolated from terrestrial environments, and emended description of the genus Geomonas.</title>
        <authorList>
            <person name="Itoh H."/>
            <person name="Xu Z."/>
            <person name="Masuda Y."/>
            <person name="Ushijima N."/>
            <person name="Hayakawa C."/>
            <person name="Shiratori Y."/>
            <person name="Senoo K."/>
        </authorList>
    </citation>
    <scope>NUCLEOTIDE SEQUENCE</scope>
    <source>
        <strain evidence="6">Red736</strain>
    </source>
</reference>
<evidence type="ECO:0000256" key="4">
    <source>
        <dbReference type="ARBA" id="ARBA00022982"/>
    </source>
</evidence>
<evidence type="ECO:0000313" key="9">
    <source>
        <dbReference type="Proteomes" id="UP000831485"/>
    </source>
</evidence>
<dbReference type="InterPro" id="IPR014729">
    <property type="entry name" value="Rossmann-like_a/b/a_fold"/>
</dbReference>
<dbReference type="SUPFAM" id="SSF52402">
    <property type="entry name" value="Adenine nucleotide alpha hydrolases-like"/>
    <property type="match status" value="1"/>
</dbReference>
<dbReference type="EMBL" id="CP096574">
    <property type="protein sequence ID" value="UPU37413.1"/>
    <property type="molecule type" value="Genomic_DNA"/>
</dbReference>
<dbReference type="PIRSF" id="PIRSF000090">
    <property type="entry name" value="Beta-ETF"/>
    <property type="match status" value="1"/>
</dbReference>
<dbReference type="Proteomes" id="UP000831485">
    <property type="component" value="Chromosome"/>
</dbReference>
<dbReference type="PANTHER" id="PTHR21294">
    <property type="entry name" value="ELECTRON TRANSFER FLAVOPROTEIN BETA-SUBUNIT"/>
    <property type="match status" value="1"/>
</dbReference>
<evidence type="ECO:0000259" key="5">
    <source>
        <dbReference type="SMART" id="SM00893"/>
    </source>
</evidence>
<dbReference type="EMBL" id="BLXY01000002">
    <property type="protein sequence ID" value="GFO64018.1"/>
    <property type="molecule type" value="Genomic_DNA"/>
</dbReference>
<dbReference type="GO" id="GO:0009055">
    <property type="term" value="F:electron transfer activity"/>
    <property type="evidence" value="ECO:0007669"/>
    <property type="project" value="InterPro"/>
</dbReference>
<keyword evidence="4" id="KW-0249">Electron transport</keyword>
<dbReference type="AlphaFoldDB" id="A0A6V8MV04"/>
<keyword evidence="9" id="KW-1185">Reference proteome</keyword>
<feature type="domain" description="Electron transfer flavoprotein alpha/beta-subunit N-terminal" evidence="5">
    <location>
        <begin position="23"/>
        <end position="215"/>
    </location>
</feature>
<reference evidence="7" key="3">
    <citation type="submission" date="2022-04" db="EMBL/GenBank/DDBJ databases">
        <authorList>
            <person name="Liu G."/>
        </authorList>
    </citation>
    <scope>NUCLEOTIDE SEQUENCE</scope>
    <source>
        <strain evidence="7">RG22</strain>
    </source>
</reference>
<protein>
    <recommendedName>
        <fullName evidence="2">Electron transfer flavoprotein subunit beta</fullName>
    </recommendedName>
</protein>
<reference evidence="8" key="1">
    <citation type="submission" date="2020-06" db="EMBL/GenBank/DDBJ databases">
        <title>Draft genomic sequecing of Geomonas sp. Red736.</title>
        <authorList>
            <person name="Itoh H."/>
            <person name="Xu Z.X."/>
            <person name="Ushijima N."/>
            <person name="Masuda Y."/>
            <person name="Shiratori Y."/>
            <person name="Senoo K."/>
        </authorList>
    </citation>
    <scope>NUCLEOTIDE SEQUENCE [LARGE SCALE GENOMIC DNA]</scope>
    <source>
        <strain evidence="8">Red736</strain>
    </source>
</reference>
<dbReference type="Pfam" id="PF01012">
    <property type="entry name" value="ETF"/>
    <property type="match status" value="1"/>
</dbReference>
<dbReference type="PANTHER" id="PTHR21294:SF8">
    <property type="entry name" value="ELECTRON TRANSFER FLAVOPROTEIN SUBUNIT BETA"/>
    <property type="match status" value="1"/>
</dbReference>